<dbReference type="Proteomes" id="UP000216498">
    <property type="component" value="Unassembled WGS sequence"/>
</dbReference>
<comment type="caution">
    <text evidence="3">The sequence shown here is derived from an EMBL/GenBank/DDBJ whole genome shotgun (WGS) entry which is preliminary data.</text>
</comment>
<dbReference type="GO" id="GO:0005737">
    <property type="term" value="C:cytoplasm"/>
    <property type="evidence" value="ECO:0007669"/>
    <property type="project" value="TreeGrafter"/>
</dbReference>
<sequence length="288" mass="32369">MKQGWLIYSGSDAQTNQTYIDWFIKEAELQDLNLELILREDISIGIVANERSIKINGKSVSKPAFVVVRIMDPFLSLYLESCGIAVFNPSSISRVCNDKALTHHCISKLNIPMVDTLFFRKNNNPASPPLPYPFVAKETMGRGGSQVYYIEDHKGWENAVSVITDDFIVQSSNVKLGKDLRVFVVGREIVGAVLRESDHDFRANFKLGGSAKLYTLSEQEKSMIQKIVNHFNFGMVGIDFLIGTDDGLLFNEIEDVVGSRTLSAVSNINIVWKYVTYIKTTIEKRNSD</sequence>
<reference evidence="3 4" key="1">
    <citation type="submission" date="2017-08" db="EMBL/GenBank/DDBJ databases">
        <title>Virgibacillus indicus sp. nov. and Virgibacillus profoundi sp. nov, two moderately halophilic bacteria isolated from marine sediment by using the Microfluidic Streak Plate.</title>
        <authorList>
            <person name="Xu B."/>
            <person name="Hu B."/>
            <person name="Wang J."/>
            <person name="Zhu Y."/>
            <person name="Huang L."/>
            <person name="Du W."/>
            <person name="Huang Y."/>
        </authorList>
    </citation>
    <scope>NUCLEOTIDE SEQUENCE [LARGE SCALE GENOMIC DNA]</scope>
    <source>
        <strain evidence="3 4">IO3-P2-C2</strain>
    </source>
</reference>
<name>A0A265NF33_9BACI</name>
<evidence type="ECO:0000256" key="1">
    <source>
        <dbReference type="PROSITE-ProRule" id="PRU00409"/>
    </source>
</evidence>
<keyword evidence="1" id="KW-0547">Nucleotide-binding</keyword>
<protein>
    <recommendedName>
        <fullName evidence="2">ATP-grasp domain-containing protein</fullName>
    </recommendedName>
</protein>
<dbReference type="PANTHER" id="PTHR21621:SF0">
    <property type="entry name" value="BETA-CITRYLGLUTAMATE SYNTHASE B-RELATED"/>
    <property type="match status" value="1"/>
</dbReference>
<dbReference type="Gene3D" id="3.40.50.20">
    <property type="match status" value="1"/>
</dbReference>
<dbReference type="InterPro" id="IPR013651">
    <property type="entry name" value="ATP-grasp_RimK-type"/>
</dbReference>
<dbReference type="InterPro" id="IPR011761">
    <property type="entry name" value="ATP-grasp"/>
</dbReference>
<dbReference type="Pfam" id="PF08443">
    <property type="entry name" value="RimK"/>
    <property type="match status" value="1"/>
</dbReference>
<dbReference type="RefSeq" id="WP_094884415.1">
    <property type="nucleotide sequence ID" value="NZ_NPMS01000001.1"/>
</dbReference>
<dbReference type="PROSITE" id="PS50975">
    <property type="entry name" value="ATP_GRASP"/>
    <property type="match status" value="1"/>
</dbReference>
<dbReference type="GO" id="GO:0009432">
    <property type="term" value="P:SOS response"/>
    <property type="evidence" value="ECO:0007669"/>
    <property type="project" value="TreeGrafter"/>
</dbReference>
<keyword evidence="4" id="KW-1185">Reference proteome</keyword>
<proteinExistence type="predicted"/>
<keyword evidence="1" id="KW-0067">ATP-binding</keyword>
<feature type="domain" description="ATP-grasp" evidence="2">
    <location>
        <begin position="103"/>
        <end position="279"/>
    </location>
</feature>
<accession>A0A265NF33</accession>
<dbReference type="SUPFAM" id="SSF56059">
    <property type="entry name" value="Glutathione synthetase ATP-binding domain-like"/>
    <property type="match status" value="1"/>
</dbReference>
<dbReference type="GO" id="GO:0005524">
    <property type="term" value="F:ATP binding"/>
    <property type="evidence" value="ECO:0007669"/>
    <property type="project" value="UniProtKB-UniRule"/>
</dbReference>
<evidence type="ECO:0000313" key="3">
    <source>
        <dbReference type="EMBL" id="OZU90660.1"/>
    </source>
</evidence>
<dbReference type="GO" id="GO:0046872">
    <property type="term" value="F:metal ion binding"/>
    <property type="evidence" value="ECO:0007669"/>
    <property type="project" value="InterPro"/>
</dbReference>
<dbReference type="Gene3D" id="3.30.470.20">
    <property type="entry name" value="ATP-grasp fold, B domain"/>
    <property type="match status" value="1"/>
</dbReference>
<dbReference type="PANTHER" id="PTHR21621">
    <property type="entry name" value="RIBOSOMAL PROTEIN S6 MODIFICATION PROTEIN"/>
    <property type="match status" value="1"/>
</dbReference>
<evidence type="ECO:0000313" key="4">
    <source>
        <dbReference type="Proteomes" id="UP000216498"/>
    </source>
</evidence>
<organism evidence="3 4">
    <name type="scientific">Virgibacillus indicus</name>
    <dbReference type="NCBI Taxonomy" id="2024554"/>
    <lineage>
        <taxon>Bacteria</taxon>
        <taxon>Bacillati</taxon>
        <taxon>Bacillota</taxon>
        <taxon>Bacilli</taxon>
        <taxon>Bacillales</taxon>
        <taxon>Bacillaceae</taxon>
        <taxon>Virgibacillus</taxon>
    </lineage>
</organism>
<dbReference type="AlphaFoldDB" id="A0A265NF33"/>
<dbReference type="OrthoDB" id="4426445at2"/>
<gene>
    <name evidence="3" type="ORF">CIL03_01375</name>
</gene>
<evidence type="ECO:0000259" key="2">
    <source>
        <dbReference type="PROSITE" id="PS50975"/>
    </source>
</evidence>
<dbReference type="EMBL" id="NPMS01000001">
    <property type="protein sequence ID" value="OZU90660.1"/>
    <property type="molecule type" value="Genomic_DNA"/>
</dbReference>
<dbReference type="GO" id="GO:0018169">
    <property type="term" value="F:ribosomal S6-glutamic acid ligase activity"/>
    <property type="evidence" value="ECO:0007669"/>
    <property type="project" value="TreeGrafter"/>
</dbReference>